<dbReference type="Pfam" id="PF02624">
    <property type="entry name" value="YcaO"/>
    <property type="match status" value="1"/>
</dbReference>
<dbReference type="Pfam" id="PF21084">
    <property type="entry name" value="WHD_DUF4423_like"/>
    <property type="match status" value="1"/>
</dbReference>
<evidence type="ECO:0000313" key="3">
    <source>
        <dbReference type="Proteomes" id="UP000715781"/>
    </source>
</evidence>
<dbReference type="PANTHER" id="PTHR37809">
    <property type="entry name" value="RIBOSOMAL PROTEIN S12 METHYLTHIOTRANSFERASE ACCESSORY FACTOR YCAO"/>
    <property type="match status" value="1"/>
</dbReference>
<dbReference type="Proteomes" id="UP000715781">
    <property type="component" value="Unassembled WGS sequence"/>
</dbReference>
<dbReference type="NCBIfam" id="TIGR03882">
    <property type="entry name" value="cyclo_dehyd_2"/>
    <property type="match status" value="1"/>
</dbReference>
<organism evidence="2 3">
    <name type="scientific">Mojavia pulchra JT2-VF2</name>
    <dbReference type="NCBI Taxonomy" id="287848"/>
    <lineage>
        <taxon>Bacteria</taxon>
        <taxon>Bacillati</taxon>
        <taxon>Cyanobacteriota</taxon>
        <taxon>Cyanophyceae</taxon>
        <taxon>Nostocales</taxon>
        <taxon>Nostocaceae</taxon>
    </lineage>
</organism>
<accession>A0A951PTC6</accession>
<comment type="caution">
    <text evidence="2">The sequence shown here is derived from an EMBL/GenBank/DDBJ whole genome shotgun (WGS) entry which is preliminary data.</text>
</comment>
<reference evidence="2" key="1">
    <citation type="submission" date="2021-05" db="EMBL/GenBank/DDBJ databases">
        <authorList>
            <person name="Pietrasiak N."/>
            <person name="Ward R."/>
            <person name="Stajich J.E."/>
            <person name="Kurbessoian T."/>
        </authorList>
    </citation>
    <scope>NUCLEOTIDE SEQUENCE</scope>
    <source>
        <strain evidence="2">JT2-VF2</strain>
    </source>
</reference>
<name>A0A951PTC6_9NOST</name>
<dbReference type="EMBL" id="JAHHHN010000001">
    <property type="protein sequence ID" value="MBW4559824.1"/>
    <property type="molecule type" value="Genomic_DNA"/>
</dbReference>
<dbReference type="InterPro" id="IPR027624">
    <property type="entry name" value="TOMM_cyclo_SagD"/>
</dbReference>
<dbReference type="InterPro" id="IPR022291">
    <property type="entry name" value="Bacteriocin_synth_cyclodeHase"/>
</dbReference>
<dbReference type="NCBIfam" id="TIGR00702">
    <property type="entry name" value="YcaO-type kinase domain"/>
    <property type="match status" value="1"/>
</dbReference>
<dbReference type="AlphaFoldDB" id="A0A951PTC6"/>
<feature type="domain" description="YcaO" evidence="1">
    <location>
        <begin position="376"/>
        <end position="746"/>
    </location>
</feature>
<evidence type="ECO:0000313" key="2">
    <source>
        <dbReference type="EMBL" id="MBW4559824.1"/>
    </source>
</evidence>
<dbReference type="InterPro" id="IPR035985">
    <property type="entry name" value="Ubiquitin-activating_enz"/>
</dbReference>
<dbReference type="PANTHER" id="PTHR37809:SF1">
    <property type="entry name" value="RIBOSOMAL PROTEIN S12 METHYLTHIOTRANSFERASE ACCESSORY FACTOR YCAO"/>
    <property type="match status" value="1"/>
</dbReference>
<dbReference type="PROSITE" id="PS51664">
    <property type="entry name" value="YCAO"/>
    <property type="match status" value="1"/>
</dbReference>
<dbReference type="SUPFAM" id="SSF69572">
    <property type="entry name" value="Activating enzymes of the ubiquitin-like proteins"/>
    <property type="match status" value="1"/>
</dbReference>
<dbReference type="Gene3D" id="3.30.1330.230">
    <property type="match status" value="1"/>
</dbReference>
<dbReference type="InterPro" id="IPR049274">
    <property type="entry name" value="LynD/TruD_wHTH-like"/>
</dbReference>
<reference evidence="2" key="2">
    <citation type="journal article" date="2022" name="Microbiol. Resour. Announc.">
        <title>Metagenome Sequencing to Explore Phylogenomics of Terrestrial Cyanobacteria.</title>
        <authorList>
            <person name="Ward R.D."/>
            <person name="Stajich J.E."/>
            <person name="Johansen J.R."/>
            <person name="Huntemann M."/>
            <person name="Clum A."/>
            <person name="Foster B."/>
            <person name="Foster B."/>
            <person name="Roux S."/>
            <person name="Palaniappan K."/>
            <person name="Varghese N."/>
            <person name="Mukherjee S."/>
            <person name="Reddy T.B.K."/>
            <person name="Daum C."/>
            <person name="Copeland A."/>
            <person name="Chen I.A."/>
            <person name="Ivanova N.N."/>
            <person name="Kyrpides N.C."/>
            <person name="Shapiro N."/>
            <person name="Eloe-Fadrosh E.A."/>
            <person name="Pietrasiak N."/>
        </authorList>
    </citation>
    <scope>NUCLEOTIDE SEQUENCE</scope>
    <source>
        <strain evidence="2">JT2-VF2</strain>
    </source>
</reference>
<dbReference type="Gene3D" id="3.30.160.660">
    <property type="match status" value="1"/>
</dbReference>
<dbReference type="GO" id="GO:0008641">
    <property type="term" value="F:ubiquitin-like modifier activating enzyme activity"/>
    <property type="evidence" value="ECO:0007669"/>
    <property type="project" value="InterPro"/>
</dbReference>
<protein>
    <submittedName>
        <fullName evidence="2">TOMM leader peptide-binding protein</fullName>
    </submittedName>
</protein>
<sequence length="746" mass="85080">MLIQPKFKEHFHVEVSPPKSVFLFSEKGHFVLTGRLYCLLVPLLNGVYTVEEIVQCLQGQASADEIIYALEQLEHKGYITSANNILPAESAFWELLHGDAKVAVERLQQAKVAIATFGKITTEPLNAILESLNINVSDSGEFTVVLTDDYLQLGLATFNREALQNKRSWLLVKPVGGTIWIGPVFRPGHTGCWECLAQRLRMNREVESFVQEQKQTLNPFPVSRAALPSTVQTGLNLAATEIAKWLTNPEQHSLEGTLLSFDLVNFNLQRHTLVRRPQCHCCGEATEFAQQKPQPLILTSQQKQLSDDGGYRSCLPEQAFQYYEHHISPITGVIRSLFQPFQNNDLIHAYVVDHSLPREGRELENLRKAVRPKSFGKGKTATQAKMSALGEAIERYSGTYTGEELRVKSTYGKLGELAIHPYECMYYSVAQYRDRSSWNEQHHFIQWVPAPFDTTQEIEWTPIWSLTHQKFKYLPTAYCYYGYPIAEEHCFCYADTNGTAAGTCKEEAILQGFMELVERDAVAIWWYNRLRRPAVDLNSFDDPYLHKLKTYYTFIGRDFWVLDLTTDLKIPTFAAISRRTNQQPEDILFGFGTHFDAKVALLRAVTEMNQMVFLSNGANSNSSAKFTRQDMQTWCNTATLENQTYLAPDSNVIPQMYTDYSSYRSHDLREDVIACVDLAGKHGLEMLVLDQTRPDISMSVVKVVVPGLRHFWAQFAPGRLYEVPVKMGWLKQEFIEDQLNPIPMFL</sequence>
<evidence type="ECO:0000259" key="1">
    <source>
        <dbReference type="PROSITE" id="PS51664"/>
    </source>
</evidence>
<gene>
    <name evidence="2" type="ORF">KME32_01490</name>
</gene>
<dbReference type="Gene3D" id="3.30.40.250">
    <property type="match status" value="1"/>
</dbReference>
<dbReference type="Gene3D" id="3.90.930.60">
    <property type="match status" value="1"/>
</dbReference>
<proteinExistence type="predicted"/>
<dbReference type="NCBIfam" id="TIGR03604">
    <property type="entry name" value="TOMM_cyclo_SagD"/>
    <property type="match status" value="1"/>
</dbReference>
<dbReference type="Gene3D" id="3.40.50.720">
    <property type="entry name" value="NAD(P)-binding Rossmann-like Domain"/>
    <property type="match status" value="1"/>
</dbReference>
<dbReference type="InterPro" id="IPR003776">
    <property type="entry name" value="YcaO-like_dom"/>
</dbReference>